<dbReference type="CDD" id="cd11059">
    <property type="entry name" value="CYP_fungal"/>
    <property type="match status" value="1"/>
</dbReference>
<evidence type="ECO:0000256" key="2">
    <source>
        <dbReference type="ARBA" id="ARBA00022723"/>
    </source>
</evidence>
<comment type="cofactor">
    <cofactor evidence="1 4">
        <name>heme</name>
        <dbReference type="ChEBI" id="CHEBI:30413"/>
    </cofactor>
</comment>
<dbReference type="PRINTS" id="PR00463">
    <property type="entry name" value="EP450I"/>
</dbReference>
<evidence type="ECO:0000313" key="6">
    <source>
        <dbReference type="EMBL" id="AUW31162.1"/>
    </source>
</evidence>
<dbReference type="GO" id="GO:0016705">
    <property type="term" value="F:oxidoreductase activity, acting on paired donors, with incorporation or reduction of molecular oxygen"/>
    <property type="evidence" value="ECO:0007669"/>
    <property type="project" value="InterPro"/>
</dbReference>
<evidence type="ECO:0000256" key="3">
    <source>
        <dbReference type="ARBA" id="ARBA00023004"/>
    </source>
</evidence>
<evidence type="ECO:0000256" key="1">
    <source>
        <dbReference type="ARBA" id="ARBA00001971"/>
    </source>
</evidence>
<dbReference type="InterPro" id="IPR050121">
    <property type="entry name" value="Cytochrome_P450_monoxygenase"/>
</dbReference>
<accession>A0A2K9YEA5</accession>
<dbReference type="GO" id="GO:0020037">
    <property type="term" value="F:heme binding"/>
    <property type="evidence" value="ECO:0007669"/>
    <property type="project" value="InterPro"/>
</dbReference>
<dbReference type="PANTHER" id="PTHR24305">
    <property type="entry name" value="CYTOCHROME P450"/>
    <property type="match status" value="1"/>
</dbReference>
<name>A0A2K9YEA5_CLAUC</name>
<dbReference type="GO" id="GO:0005506">
    <property type="term" value="F:iron ion binding"/>
    <property type="evidence" value="ECO:0007669"/>
    <property type="project" value="InterPro"/>
</dbReference>
<dbReference type="InterPro" id="IPR017972">
    <property type="entry name" value="Cyt_P450_CS"/>
</dbReference>
<keyword evidence="2 4" id="KW-0479">Metal-binding</keyword>
<comment type="similarity">
    <text evidence="5">Belongs to the cytochrome P450 family.</text>
</comment>
<dbReference type="PROSITE" id="PS00086">
    <property type="entry name" value="CYTOCHROME_P450"/>
    <property type="match status" value="1"/>
</dbReference>
<dbReference type="InterPro" id="IPR002401">
    <property type="entry name" value="Cyt_P450_E_grp-I"/>
</dbReference>
<evidence type="ECO:0000256" key="5">
    <source>
        <dbReference type="RuleBase" id="RU000461"/>
    </source>
</evidence>
<evidence type="ECO:0000256" key="4">
    <source>
        <dbReference type="PIRSR" id="PIRSR602401-1"/>
    </source>
</evidence>
<dbReference type="SUPFAM" id="SSF48264">
    <property type="entry name" value="Cytochrome P450"/>
    <property type="match status" value="1"/>
</dbReference>
<dbReference type="InterPro" id="IPR001128">
    <property type="entry name" value="Cyt_P450"/>
</dbReference>
<keyword evidence="5" id="KW-0503">Monooxygenase</keyword>
<dbReference type="InterPro" id="IPR036396">
    <property type="entry name" value="Cyt_P450_sf"/>
</dbReference>
<keyword evidence="3 4" id="KW-0408">Iron</keyword>
<dbReference type="Pfam" id="PF00067">
    <property type="entry name" value="p450"/>
    <property type="match status" value="1"/>
</dbReference>
<proteinExistence type="inferred from homology"/>
<dbReference type="GO" id="GO:0004497">
    <property type="term" value="F:monooxygenase activity"/>
    <property type="evidence" value="ECO:0007669"/>
    <property type="project" value="UniProtKB-KW"/>
</dbReference>
<dbReference type="EMBL" id="MG777494">
    <property type="protein sequence ID" value="AUW31162.1"/>
    <property type="molecule type" value="Genomic_DNA"/>
</dbReference>
<keyword evidence="5" id="KW-0560">Oxidoreductase</keyword>
<organism evidence="6">
    <name type="scientific">Cladonia uncialis subsp. uncialis</name>
    <dbReference type="NCBI Taxonomy" id="180999"/>
    <lineage>
        <taxon>Eukaryota</taxon>
        <taxon>Fungi</taxon>
        <taxon>Dikarya</taxon>
        <taxon>Ascomycota</taxon>
        <taxon>Pezizomycotina</taxon>
        <taxon>Lecanoromycetes</taxon>
        <taxon>OSLEUM clade</taxon>
        <taxon>Lecanoromycetidae</taxon>
        <taxon>Lecanorales</taxon>
        <taxon>Lecanorineae</taxon>
        <taxon>Cladoniaceae</taxon>
        <taxon>Cladonia</taxon>
    </lineage>
</organism>
<dbReference type="PANTHER" id="PTHR24305:SF228">
    <property type="entry name" value="P450 MONOOXYGENASE, PUTATIVE (AFU_ORTHOLOGUE AFUA_3G03930)-RELATED"/>
    <property type="match status" value="1"/>
</dbReference>
<dbReference type="PRINTS" id="PR00385">
    <property type="entry name" value="P450"/>
</dbReference>
<dbReference type="Gene3D" id="1.10.630.10">
    <property type="entry name" value="Cytochrome P450"/>
    <property type="match status" value="1"/>
</dbReference>
<keyword evidence="4 5" id="KW-0349">Heme</keyword>
<feature type="binding site" description="axial binding residue" evidence="4">
    <location>
        <position position="449"/>
    </location>
    <ligand>
        <name>heme</name>
        <dbReference type="ChEBI" id="CHEBI:30413"/>
    </ligand>
    <ligandPart>
        <name>Fe</name>
        <dbReference type="ChEBI" id="CHEBI:18248"/>
    </ligandPart>
</feature>
<reference evidence="6" key="1">
    <citation type="submission" date="2017-12" db="EMBL/GenBank/DDBJ databases">
        <title>Genome Sequencing Reveals a Rich Biosynthetic Potential.</title>
        <authorList>
            <person name="Bertrand R.L."/>
            <person name="Abdel-Hameed M.E."/>
            <person name="Sorensen J.L."/>
        </authorList>
    </citation>
    <scope>NUCLEOTIDE SEQUENCE</scope>
</reference>
<dbReference type="AlphaFoldDB" id="A0A2K9YEA5"/>
<protein>
    <submittedName>
        <fullName evidence="6">Putative cytochrome p450</fullName>
    </submittedName>
</protein>
<sequence>MASLTIIGFAFLLLLLFYKYVLFPAFLSPLSKIPNAHFTAPFASLWISSKRRASAGTRAIFSLHQKYGPILRLGPNELSVCTPAALKTIYIGGFEKDGWYQDAFMNYGRPNMVSMLEHKPHSVQKRMISNLYSKSYLQSSEDLQIASTHLMFDRFMPIMQSVADKGVEMDVLDFFQGVGMDLTSAYLFGLSNGTDFMHDVQYRQHWLAQYSVFKDQLPQERAGGEVERWCLAMCEAAEEFLHSGKADNGSPATQPVVYGRLSQSLAVSSTKPDYTSRLMTTASEMLDHLIAGHETSGITLTYFMHELSKRPALQDSLRSELLTLDPPIRFSLNESPSNGKNRCLPTPRSIDSLPILDSMLQETLRLYAAAPAIQPRRTPFSPGGTTIEGYSNIPGGVRVSANAYTLHRNPKVFPEPLKWIPERWMDATKGNREEMKRWFWAFGSGGRMCLGSNFAIQDMKLIIAAIYTNYATEIVDDEGIEQADTYISRPIADKLILRFKHA</sequence>